<comment type="caution">
    <text evidence="4">The sequence shown here is derived from an EMBL/GenBank/DDBJ whole genome shotgun (WGS) entry which is preliminary data.</text>
</comment>
<dbReference type="SFLD" id="SFLDS00019">
    <property type="entry name" value="Glutathione_Transferase_(cytos"/>
    <property type="match status" value="1"/>
</dbReference>
<evidence type="ECO:0000259" key="3">
    <source>
        <dbReference type="PROSITE" id="PS50405"/>
    </source>
</evidence>
<proteinExistence type="predicted"/>
<dbReference type="InterPro" id="IPR040079">
    <property type="entry name" value="Glutathione_S-Trfase"/>
</dbReference>
<dbReference type="AlphaFoldDB" id="A0A7W6BXP2"/>
<dbReference type="SFLD" id="SFLDG00358">
    <property type="entry name" value="Main_(cytGST)"/>
    <property type="match status" value="1"/>
</dbReference>
<feature type="domain" description="GST N-terminal" evidence="2">
    <location>
        <begin position="1"/>
        <end position="81"/>
    </location>
</feature>
<feature type="domain" description="GST C-terminal" evidence="3">
    <location>
        <begin position="85"/>
        <end position="218"/>
    </location>
</feature>
<organism evidence="4 5">
    <name type="scientific">Aureimonas phyllosphaerae</name>
    <dbReference type="NCBI Taxonomy" id="1166078"/>
    <lineage>
        <taxon>Bacteria</taxon>
        <taxon>Pseudomonadati</taxon>
        <taxon>Pseudomonadota</taxon>
        <taxon>Alphaproteobacteria</taxon>
        <taxon>Hyphomicrobiales</taxon>
        <taxon>Aurantimonadaceae</taxon>
        <taxon>Aureimonas</taxon>
    </lineage>
</organism>
<dbReference type="InterPro" id="IPR004046">
    <property type="entry name" value="GST_C"/>
</dbReference>
<dbReference type="EC" id="2.5.1.18" evidence="4"/>
<dbReference type="InterPro" id="IPR010987">
    <property type="entry name" value="Glutathione-S-Trfase_C-like"/>
</dbReference>
<sequence>MKLYYDPISTTSRPVLLMVETMRMPIELQIIDILSGEQRSEDYLAINPKGLVPALEVDEGFVLTECAAILRYLAGQFAPSLYPSEPRERARVDEMISWFSTDLHLFLDVMTVYPRSFLAGAFSEGTTVEMAAFAGPHVAKDLTLLDRQLSAQAFVAGDVLTIADFLGVAIITLADLIAFDFSPWPSVMAWVSRMRVLPGWDVTFAAFEGWRAAHLTPPPS</sequence>
<dbReference type="Pfam" id="PF00043">
    <property type="entry name" value="GST_C"/>
    <property type="match status" value="1"/>
</dbReference>
<evidence type="ECO:0000259" key="2">
    <source>
        <dbReference type="PROSITE" id="PS50404"/>
    </source>
</evidence>
<name>A0A7W6BXP2_9HYPH</name>
<dbReference type="SUPFAM" id="SSF52833">
    <property type="entry name" value="Thioredoxin-like"/>
    <property type="match status" value="1"/>
</dbReference>
<dbReference type="EMBL" id="JACIDO010000030">
    <property type="protein sequence ID" value="MBB3938330.1"/>
    <property type="molecule type" value="Genomic_DNA"/>
</dbReference>
<keyword evidence="5" id="KW-1185">Reference proteome</keyword>
<dbReference type="Pfam" id="PF13409">
    <property type="entry name" value="GST_N_2"/>
    <property type="match status" value="1"/>
</dbReference>
<dbReference type="InterPro" id="IPR036282">
    <property type="entry name" value="Glutathione-S-Trfase_C_sf"/>
</dbReference>
<evidence type="ECO:0000313" key="5">
    <source>
        <dbReference type="Proteomes" id="UP000531216"/>
    </source>
</evidence>
<protein>
    <submittedName>
        <fullName evidence="4">Glutathione S-transferase</fullName>
        <ecNumber evidence="4">2.5.1.18</ecNumber>
    </submittedName>
</protein>
<comment type="subunit">
    <text evidence="1">Homodimer.</text>
</comment>
<accession>A0A7W6BXP2</accession>
<dbReference type="SUPFAM" id="SSF47616">
    <property type="entry name" value="GST C-terminal domain-like"/>
    <property type="match status" value="1"/>
</dbReference>
<dbReference type="PANTHER" id="PTHR43969">
    <property type="entry name" value="GLUTATHIONE S TRANSFERASE D10, ISOFORM A-RELATED"/>
    <property type="match status" value="1"/>
</dbReference>
<reference evidence="4 5" key="1">
    <citation type="submission" date="2020-08" db="EMBL/GenBank/DDBJ databases">
        <title>Genomic Encyclopedia of Type Strains, Phase IV (KMG-IV): sequencing the most valuable type-strain genomes for metagenomic binning, comparative biology and taxonomic classification.</title>
        <authorList>
            <person name="Goeker M."/>
        </authorList>
    </citation>
    <scope>NUCLEOTIDE SEQUENCE [LARGE SCALE GENOMIC DNA]</scope>
    <source>
        <strain evidence="4 5">DSM 25024</strain>
    </source>
</reference>
<dbReference type="Gene3D" id="3.40.30.10">
    <property type="entry name" value="Glutaredoxin"/>
    <property type="match status" value="1"/>
</dbReference>
<dbReference type="InterPro" id="IPR004045">
    <property type="entry name" value="Glutathione_S-Trfase_N"/>
</dbReference>
<evidence type="ECO:0000313" key="4">
    <source>
        <dbReference type="EMBL" id="MBB3938330.1"/>
    </source>
</evidence>
<dbReference type="GO" id="GO:0004364">
    <property type="term" value="F:glutathione transferase activity"/>
    <property type="evidence" value="ECO:0007669"/>
    <property type="project" value="UniProtKB-EC"/>
</dbReference>
<gene>
    <name evidence="4" type="ORF">GGR05_004502</name>
</gene>
<dbReference type="PANTHER" id="PTHR43969:SF9">
    <property type="entry name" value="GLUTATHIONE S TRANSFERASE D10, ISOFORM A-RELATED"/>
    <property type="match status" value="1"/>
</dbReference>
<dbReference type="GO" id="GO:0006749">
    <property type="term" value="P:glutathione metabolic process"/>
    <property type="evidence" value="ECO:0007669"/>
    <property type="project" value="TreeGrafter"/>
</dbReference>
<dbReference type="PROSITE" id="PS50405">
    <property type="entry name" value="GST_CTER"/>
    <property type="match status" value="1"/>
</dbReference>
<evidence type="ECO:0000256" key="1">
    <source>
        <dbReference type="ARBA" id="ARBA00011738"/>
    </source>
</evidence>
<dbReference type="InterPro" id="IPR036249">
    <property type="entry name" value="Thioredoxin-like_sf"/>
</dbReference>
<dbReference type="Gene3D" id="1.20.1050.10">
    <property type="match status" value="1"/>
</dbReference>
<keyword evidence="4" id="KW-0808">Transferase</keyword>
<dbReference type="Proteomes" id="UP000531216">
    <property type="component" value="Unassembled WGS sequence"/>
</dbReference>
<dbReference type="RefSeq" id="WP_175526977.1">
    <property type="nucleotide sequence ID" value="NZ_FOOA01000046.1"/>
</dbReference>
<dbReference type="PROSITE" id="PS50404">
    <property type="entry name" value="GST_NTER"/>
    <property type="match status" value="1"/>
</dbReference>